<proteinExistence type="predicted"/>
<protein>
    <submittedName>
        <fullName evidence="2">Secreted protein</fullName>
    </submittedName>
</protein>
<accession>A0A1I7W7F0</accession>
<organism evidence="1 2">
    <name type="scientific">Heterorhabditis bacteriophora</name>
    <name type="common">Entomopathogenic nematode worm</name>
    <dbReference type="NCBI Taxonomy" id="37862"/>
    <lineage>
        <taxon>Eukaryota</taxon>
        <taxon>Metazoa</taxon>
        <taxon>Ecdysozoa</taxon>
        <taxon>Nematoda</taxon>
        <taxon>Chromadorea</taxon>
        <taxon>Rhabditida</taxon>
        <taxon>Rhabditina</taxon>
        <taxon>Rhabditomorpha</taxon>
        <taxon>Strongyloidea</taxon>
        <taxon>Heterorhabditidae</taxon>
        <taxon>Heterorhabditis</taxon>
    </lineage>
</organism>
<sequence length="92" mass="10518">MDGKEVVAGSRSRAPSLAGIFFYHIVMALWCRSYEGGFAAQDRFHSRTERRLHFFARLLTNLVRSNAPPQFASKQLLVHEEASWINMAKSFT</sequence>
<dbReference type="AlphaFoldDB" id="A0A1I7W7F0"/>
<reference evidence="2" key="1">
    <citation type="submission" date="2016-11" db="UniProtKB">
        <authorList>
            <consortium name="WormBaseParasite"/>
        </authorList>
    </citation>
    <scope>IDENTIFICATION</scope>
</reference>
<keyword evidence="1" id="KW-1185">Reference proteome</keyword>
<dbReference type="WBParaSite" id="Hba_00572">
    <property type="protein sequence ID" value="Hba_00572"/>
    <property type="gene ID" value="Hba_00572"/>
</dbReference>
<evidence type="ECO:0000313" key="1">
    <source>
        <dbReference type="Proteomes" id="UP000095283"/>
    </source>
</evidence>
<dbReference type="Proteomes" id="UP000095283">
    <property type="component" value="Unplaced"/>
</dbReference>
<evidence type="ECO:0000313" key="2">
    <source>
        <dbReference type="WBParaSite" id="Hba_00572"/>
    </source>
</evidence>
<name>A0A1I7W7F0_HETBA</name>